<evidence type="ECO:0000256" key="5">
    <source>
        <dbReference type="PROSITE-ProRule" id="PRU00278"/>
    </source>
</evidence>
<dbReference type="GO" id="GO:0003755">
    <property type="term" value="F:peptidyl-prolyl cis-trans isomerase activity"/>
    <property type="evidence" value="ECO:0007669"/>
    <property type="project" value="UniProtKB-KW"/>
</dbReference>
<comment type="catalytic activity">
    <reaction evidence="1">
        <text>[protein]-peptidylproline (omega=180) = [protein]-peptidylproline (omega=0)</text>
        <dbReference type="Rhea" id="RHEA:16237"/>
        <dbReference type="Rhea" id="RHEA-COMP:10747"/>
        <dbReference type="Rhea" id="RHEA-COMP:10748"/>
        <dbReference type="ChEBI" id="CHEBI:83833"/>
        <dbReference type="ChEBI" id="CHEBI:83834"/>
        <dbReference type="EC" id="5.2.1.8"/>
    </reaction>
</comment>
<gene>
    <name evidence="8" type="ORF">N5C05_07230</name>
</gene>
<dbReference type="RefSeq" id="WP_280053457.1">
    <property type="nucleotide sequence ID" value="NZ_JAOBYN010000005.1"/>
</dbReference>
<dbReference type="PROSITE" id="PS50198">
    <property type="entry name" value="PPIC_PPIASE_2"/>
    <property type="match status" value="1"/>
</dbReference>
<proteinExistence type="inferred from homology"/>
<dbReference type="AlphaFoldDB" id="A0AA42MZB7"/>
<evidence type="ECO:0000256" key="1">
    <source>
        <dbReference type="ARBA" id="ARBA00000971"/>
    </source>
</evidence>
<dbReference type="PANTHER" id="PTHR47245:SF2">
    <property type="entry name" value="PEPTIDYL-PROLYL CIS-TRANS ISOMERASE HP_0175-RELATED"/>
    <property type="match status" value="1"/>
</dbReference>
<dbReference type="PANTHER" id="PTHR47245">
    <property type="entry name" value="PEPTIDYLPROLYL ISOMERASE"/>
    <property type="match status" value="1"/>
</dbReference>
<evidence type="ECO:0000313" key="9">
    <source>
        <dbReference type="Proteomes" id="UP001158730"/>
    </source>
</evidence>
<protein>
    <recommendedName>
        <fullName evidence="3">peptidylprolyl isomerase</fullName>
        <ecNumber evidence="3">5.2.1.8</ecNumber>
    </recommendedName>
</protein>
<dbReference type="SUPFAM" id="SSF54534">
    <property type="entry name" value="FKBP-like"/>
    <property type="match status" value="1"/>
</dbReference>
<dbReference type="EMBL" id="JAOBYN010000005">
    <property type="protein sequence ID" value="MDH1054551.1"/>
    <property type="molecule type" value="Genomic_DNA"/>
</dbReference>
<dbReference type="Proteomes" id="UP001158730">
    <property type="component" value="Unassembled WGS sequence"/>
</dbReference>
<feature type="region of interest" description="Disordered" evidence="6">
    <location>
        <begin position="1"/>
        <end position="20"/>
    </location>
</feature>
<dbReference type="InterPro" id="IPR000297">
    <property type="entry name" value="PPIase_PpiC"/>
</dbReference>
<evidence type="ECO:0000256" key="6">
    <source>
        <dbReference type="SAM" id="MobiDB-lite"/>
    </source>
</evidence>
<evidence type="ECO:0000256" key="3">
    <source>
        <dbReference type="ARBA" id="ARBA00013194"/>
    </source>
</evidence>
<comment type="similarity">
    <text evidence="2">Belongs to the PpiC/parvulin rotamase family.</text>
</comment>
<dbReference type="InterPro" id="IPR046357">
    <property type="entry name" value="PPIase_dom_sf"/>
</dbReference>
<feature type="compositionally biased region" description="Gly residues" evidence="6">
    <location>
        <begin position="1"/>
        <end position="17"/>
    </location>
</feature>
<dbReference type="InterPro" id="IPR023058">
    <property type="entry name" value="PPIase_PpiC_CS"/>
</dbReference>
<evidence type="ECO:0000259" key="7">
    <source>
        <dbReference type="PROSITE" id="PS50198"/>
    </source>
</evidence>
<reference evidence="8" key="1">
    <citation type="submission" date="2022-09" db="EMBL/GenBank/DDBJ databases">
        <title>Intensive care unit water sources are persistently colonized with multi-drug resistant bacteria and are the site of extensive horizontal gene transfer of antibiotic resistance genes.</title>
        <authorList>
            <person name="Diorio-Toth L."/>
        </authorList>
    </citation>
    <scope>NUCLEOTIDE SEQUENCE</scope>
    <source>
        <strain evidence="8">GD03990</strain>
    </source>
</reference>
<dbReference type="PROSITE" id="PS01096">
    <property type="entry name" value="PPIC_PPIASE_1"/>
    <property type="match status" value="1"/>
</dbReference>
<accession>A0AA42MZB7</accession>
<dbReference type="EC" id="5.2.1.8" evidence="3"/>
<dbReference type="InterPro" id="IPR050245">
    <property type="entry name" value="PrsA_foldase"/>
</dbReference>
<keyword evidence="5 8" id="KW-0413">Isomerase</keyword>
<evidence type="ECO:0000313" key="8">
    <source>
        <dbReference type="EMBL" id="MDH1054551.1"/>
    </source>
</evidence>
<keyword evidence="4 5" id="KW-0697">Rotamase</keyword>
<evidence type="ECO:0000256" key="2">
    <source>
        <dbReference type="ARBA" id="ARBA00007656"/>
    </source>
</evidence>
<feature type="domain" description="PpiC" evidence="7">
    <location>
        <begin position="165"/>
        <end position="266"/>
    </location>
</feature>
<sequence length="322" mass="34641">MGCGCGGSGNGGGGCAGGASQVVVPEPAQAGVQAFEPVVEQARAADDESEDEPSLELIASSEQEWPRIKVNGVAIAPEAIAQELQYHPANTRQEAIFLASQALVIRELLQQRISALDIRVRAAAGESEEEAATRTLIEREVALPHADEATCRAYFERNRSRYASAPLLAARHILLACPADDAEERSQARDQAQALIAELQAQPERFAELAMAHSACPSKEQGGALGQISQGQTVPEFERQLFRLPLGLAGQPLESRYGFHVVLVEQRLEGQPLPFEAVHKSICAELDQRVWQVAVAQYLKNLIGEADIQGILLEGADSPLLQ</sequence>
<organism evidence="8 9">
    <name type="scientific">Aquipseudomonas alcaligenes</name>
    <name type="common">Pseudomonas alcaligenes</name>
    <dbReference type="NCBI Taxonomy" id="43263"/>
    <lineage>
        <taxon>Bacteria</taxon>
        <taxon>Pseudomonadati</taxon>
        <taxon>Pseudomonadota</taxon>
        <taxon>Gammaproteobacteria</taxon>
        <taxon>Pseudomonadales</taxon>
        <taxon>Pseudomonadaceae</taxon>
        <taxon>Aquipseudomonas</taxon>
    </lineage>
</organism>
<comment type="caution">
    <text evidence="8">The sequence shown here is derived from an EMBL/GenBank/DDBJ whole genome shotgun (WGS) entry which is preliminary data.</text>
</comment>
<evidence type="ECO:0000256" key="4">
    <source>
        <dbReference type="ARBA" id="ARBA00023110"/>
    </source>
</evidence>
<dbReference type="Gene3D" id="3.10.50.40">
    <property type="match status" value="1"/>
</dbReference>
<name>A0AA42MZB7_AQUAC</name>
<dbReference type="Pfam" id="PF00639">
    <property type="entry name" value="Rotamase"/>
    <property type="match status" value="1"/>
</dbReference>